<reference evidence="2 3" key="1">
    <citation type="journal article" date="2013" name="PLoS Genet.">
        <title>Distinctive expansion of potential virulence genes in the genome of the oomycete fish pathogen Saprolegnia parasitica.</title>
        <authorList>
            <person name="Jiang R.H."/>
            <person name="de Bruijn I."/>
            <person name="Haas B.J."/>
            <person name="Belmonte R."/>
            <person name="Lobach L."/>
            <person name="Christie J."/>
            <person name="van den Ackerveken G."/>
            <person name="Bottin A."/>
            <person name="Bulone V."/>
            <person name="Diaz-Moreno S.M."/>
            <person name="Dumas B."/>
            <person name="Fan L."/>
            <person name="Gaulin E."/>
            <person name="Govers F."/>
            <person name="Grenville-Briggs L.J."/>
            <person name="Horner N.R."/>
            <person name="Levin J.Z."/>
            <person name="Mammella M."/>
            <person name="Meijer H.J."/>
            <person name="Morris P."/>
            <person name="Nusbaum C."/>
            <person name="Oome S."/>
            <person name="Phillips A.J."/>
            <person name="van Rooyen D."/>
            <person name="Rzeszutek E."/>
            <person name="Saraiva M."/>
            <person name="Secombes C.J."/>
            <person name="Seidl M.F."/>
            <person name="Snel B."/>
            <person name="Stassen J.H."/>
            <person name="Sykes S."/>
            <person name="Tripathy S."/>
            <person name="van den Berg H."/>
            <person name="Vega-Arreguin J.C."/>
            <person name="Wawra S."/>
            <person name="Young S.K."/>
            <person name="Zeng Q."/>
            <person name="Dieguez-Uribeondo J."/>
            <person name="Russ C."/>
            <person name="Tyler B.M."/>
            <person name="van West P."/>
        </authorList>
    </citation>
    <scope>NUCLEOTIDE SEQUENCE [LARGE SCALE GENOMIC DNA]</scope>
    <source>
        <strain evidence="2 3">CBS 223.65</strain>
    </source>
</reference>
<dbReference type="VEuPathDB" id="FungiDB:SPRG_07467"/>
<keyword evidence="1" id="KW-0812">Transmembrane</keyword>
<dbReference type="OrthoDB" id="536576at2759"/>
<protein>
    <submittedName>
        <fullName evidence="2">Uncharacterized protein</fullName>
    </submittedName>
</protein>
<keyword evidence="1" id="KW-1133">Transmembrane helix</keyword>
<feature type="transmembrane region" description="Helical" evidence="1">
    <location>
        <begin position="311"/>
        <end position="331"/>
    </location>
</feature>
<gene>
    <name evidence="2" type="ORF">SPRG_07467</name>
</gene>
<feature type="transmembrane region" description="Helical" evidence="1">
    <location>
        <begin position="285"/>
        <end position="305"/>
    </location>
</feature>
<dbReference type="Proteomes" id="UP000030745">
    <property type="component" value="Unassembled WGS sequence"/>
</dbReference>
<dbReference type="PANTHER" id="PTHR36970:SF1">
    <property type="entry name" value="BESTROPHIN HOMOLOG"/>
    <property type="match status" value="1"/>
</dbReference>
<sequence>MQALLHASTTVLDEDEEVNDPLVAQLYATFDDLPLEQTLDAFAGTEDRSLLAVSSGAVWTHCRDVCLDLYAAAIILSLHLLSLETVFVVGLSIVSTSAYFHAHVATDGPSFAANLSWTIVSFAVVSPMIMQIRQAFTRRELALDLLAEVKALSCNVLLAHVMWDWGKNERAKLPVQHASITKQLLRTVLADLQRILTLPTFTRGRHQFTSVGKDQASSFLDHFHGLARRVTYSIQLLHGQVEVMKAVGLPANEASRINQYHWLLQARLEKLCNIKLYRTPQATRSFTRLVILLLPLFYGPYYVYVATTGPTSYGFALMLSVVTSLLMIGIFNVERALEDPFTDEGLDGVKVQRVFARISDSLDVLLPSNGTKHRPRSPVLPR</sequence>
<proteinExistence type="predicted"/>
<name>A0A067C9S7_SAPPC</name>
<dbReference type="RefSeq" id="XP_012201996.1">
    <property type="nucleotide sequence ID" value="XM_012346606.1"/>
</dbReference>
<evidence type="ECO:0000256" key="1">
    <source>
        <dbReference type="SAM" id="Phobius"/>
    </source>
</evidence>
<feature type="transmembrane region" description="Helical" evidence="1">
    <location>
        <begin position="111"/>
        <end position="130"/>
    </location>
</feature>
<organism evidence="2 3">
    <name type="scientific">Saprolegnia parasitica (strain CBS 223.65)</name>
    <dbReference type="NCBI Taxonomy" id="695850"/>
    <lineage>
        <taxon>Eukaryota</taxon>
        <taxon>Sar</taxon>
        <taxon>Stramenopiles</taxon>
        <taxon>Oomycota</taxon>
        <taxon>Saprolegniomycetes</taxon>
        <taxon>Saprolegniales</taxon>
        <taxon>Saprolegniaceae</taxon>
        <taxon>Saprolegnia</taxon>
    </lineage>
</organism>
<evidence type="ECO:0000313" key="3">
    <source>
        <dbReference type="Proteomes" id="UP000030745"/>
    </source>
</evidence>
<evidence type="ECO:0000313" key="2">
    <source>
        <dbReference type="EMBL" id="KDO27218.1"/>
    </source>
</evidence>
<dbReference type="PANTHER" id="PTHR36970">
    <property type="entry name" value="UNNAMED PRODUCT"/>
    <property type="match status" value="1"/>
</dbReference>
<keyword evidence="3" id="KW-1185">Reference proteome</keyword>
<accession>A0A067C9S7</accession>
<keyword evidence="1" id="KW-0472">Membrane</keyword>
<dbReference type="KEGG" id="spar:SPRG_07467"/>
<dbReference type="AlphaFoldDB" id="A0A067C9S7"/>
<feature type="transmembrane region" description="Helical" evidence="1">
    <location>
        <begin position="69"/>
        <end position="91"/>
    </location>
</feature>
<dbReference type="GeneID" id="24129740"/>
<dbReference type="STRING" id="695850.A0A067C9S7"/>
<dbReference type="EMBL" id="KK583218">
    <property type="protein sequence ID" value="KDO27218.1"/>
    <property type="molecule type" value="Genomic_DNA"/>
</dbReference>
<dbReference type="OMA" id="ANISWMI"/>